<accession>A0A8N4F3B1</accession>
<evidence type="ECO:0000313" key="1">
    <source>
        <dbReference type="Proteomes" id="UP000504607"/>
    </source>
</evidence>
<dbReference type="Proteomes" id="UP000504607">
    <property type="component" value="Chromosome 3"/>
</dbReference>
<protein>
    <submittedName>
        <fullName evidence="2">Uncharacterized protein LOC114913994 isoform X1</fullName>
    </submittedName>
</protein>
<evidence type="ECO:0000313" key="2">
    <source>
        <dbReference type="RefSeq" id="XP_029119551.1"/>
    </source>
</evidence>
<dbReference type="AlphaFoldDB" id="A0A8N4F3B1"/>
<proteinExistence type="predicted"/>
<gene>
    <name evidence="2" type="primary">LOC114913994</name>
</gene>
<organism evidence="1 2">
    <name type="scientific">Elaeis guineensis var. tenera</name>
    <name type="common">Oil palm</name>
    <dbReference type="NCBI Taxonomy" id="51953"/>
    <lineage>
        <taxon>Eukaryota</taxon>
        <taxon>Viridiplantae</taxon>
        <taxon>Streptophyta</taxon>
        <taxon>Embryophyta</taxon>
        <taxon>Tracheophyta</taxon>
        <taxon>Spermatophyta</taxon>
        <taxon>Magnoliopsida</taxon>
        <taxon>Liliopsida</taxon>
        <taxon>Arecaceae</taxon>
        <taxon>Arecoideae</taxon>
        <taxon>Cocoseae</taxon>
        <taxon>Elaeidinae</taxon>
        <taxon>Elaeis</taxon>
    </lineage>
</organism>
<reference evidence="2" key="1">
    <citation type="submission" date="2025-08" db="UniProtKB">
        <authorList>
            <consortium name="RefSeq"/>
        </authorList>
    </citation>
    <scope>IDENTIFICATION</scope>
</reference>
<keyword evidence="1" id="KW-1185">Reference proteome</keyword>
<sequence length="133" mass="15493">MAHIYRSTVIWKLQMRELILFGLGGIGNKIDSMSDLMLDIRRALSTIDEEERIWILREMERSCSGILMAIGVNPDSCASWHRVVDVLDMRYMLSSNVLHLPSSYISLMSSFYAAHHYLLIHQWQDFLLPTCFR</sequence>
<name>A0A8N4F3B1_ELAGV</name>
<dbReference type="RefSeq" id="XP_029119551.1">
    <property type="nucleotide sequence ID" value="XM_029263718.1"/>
</dbReference>